<keyword evidence="2" id="KW-1185">Reference proteome</keyword>
<dbReference type="EnsemblPlants" id="TuG1812G0600002358.01.T08">
    <property type="protein sequence ID" value="TuG1812G0600002358.01.T08"/>
    <property type="gene ID" value="TuG1812G0600002358.01"/>
</dbReference>
<dbReference type="EnsemblPlants" id="TuG1812S0001468600.01.T02">
    <property type="protein sequence ID" value="TuG1812S0001468600.01.T02"/>
    <property type="gene ID" value="TuG1812S0001468600.01"/>
</dbReference>
<accession>A0A8R7QTJ8</accession>
<protein>
    <submittedName>
        <fullName evidence="1">Uncharacterized protein</fullName>
    </submittedName>
</protein>
<reference evidence="1" key="2">
    <citation type="submission" date="2018-03" db="EMBL/GenBank/DDBJ databases">
        <title>The Triticum urartu genome reveals the dynamic nature of wheat genome evolution.</title>
        <authorList>
            <person name="Ling H."/>
            <person name="Ma B."/>
            <person name="Shi X."/>
            <person name="Liu H."/>
            <person name="Dong L."/>
            <person name="Sun H."/>
            <person name="Cao Y."/>
            <person name="Gao Q."/>
            <person name="Zheng S."/>
            <person name="Li Y."/>
            <person name="Yu Y."/>
            <person name="Du H."/>
            <person name="Qi M."/>
            <person name="Li Y."/>
            <person name="Yu H."/>
            <person name="Cui Y."/>
            <person name="Wang N."/>
            <person name="Chen C."/>
            <person name="Wu H."/>
            <person name="Zhao Y."/>
            <person name="Zhang J."/>
            <person name="Li Y."/>
            <person name="Zhou W."/>
            <person name="Zhang B."/>
            <person name="Hu W."/>
            <person name="Eijk M."/>
            <person name="Tang J."/>
            <person name="Witsenboer H."/>
            <person name="Zhao S."/>
            <person name="Li Z."/>
            <person name="Zhang A."/>
            <person name="Wang D."/>
            <person name="Liang C."/>
        </authorList>
    </citation>
    <scope>NUCLEOTIDE SEQUENCE [LARGE SCALE GENOMIC DNA]</scope>
    <source>
        <strain evidence="1">cv. G1812</strain>
    </source>
</reference>
<evidence type="ECO:0000313" key="1">
    <source>
        <dbReference type="EnsemblPlants" id="TuG1812G0600002358.01.T08"/>
    </source>
</evidence>
<sequence>MLGEFKKFMASYPCSVFLSVHNREDMYSYQFVYLARRAVYSGQFVCVCVALAVYERPPVRKSPIWSRHAAILYIRQHKHLKVEVKRRWRCVFWRGKNLSSGVRVCAAASSSGSSNPHS</sequence>
<dbReference type="Gramene" id="TuG1812S0001468600.01.T02">
    <property type="protein sequence ID" value="TuG1812S0001468600.01.T02"/>
    <property type="gene ID" value="TuG1812S0001468600.01"/>
</dbReference>
<dbReference type="Proteomes" id="UP000015106">
    <property type="component" value="Chromosome 6"/>
</dbReference>
<reference evidence="2" key="1">
    <citation type="journal article" date="2013" name="Nature">
        <title>Draft genome of the wheat A-genome progenitor Triticum urartu.</title>
        <authorList>
            <person name="Ling H.Q."/>
            <person name="Zhao S."/>
            <person name="Liu D."/>
            <person name="Wang J."/>
            <person name="Sun H."/>
            <person name="Zhang C."/>
            <person name="Fan H."/>
            <person name="Li D."/>
            <person name="Dong L."/>
            <person name="Tao Y."/>
            <person name="Gao C."/>
            <person name="Wu H."/>
            <person name="Li Y."/>
            <person name="Cui Y."/>
            <person name="Guo X."/>
            <person name="Zheng S."/>
            <person name="Wang B."/>
            <person name="Yu K."/>
            <person name="Liang Q."/>
            <person name="Yang W."/>
            <person name="Lou X."/>
            <person name="Chen J."/>
            <person name="Feng M."/>
            <person name="Jian J."/>
            <person name="Zhang X."/>
            <person name="Luo G."/>
            <person name="Jiang Y."/>
            <person name="Liu J."/>
            <person name="Wang Z."/>
            <person name="Sha Y."/>
            <person name="Zhang B."/>
            <person name="Wu H."/>
            <person name="Tang D."/>
            <person name="Shen Q."/>
            <person name="Xue P."/>
            <person name="Zou S."/>
            <person name="Wang X."/>
            <person name="Liu X."/>
            <person name="Wang F."/>
            <person name="Yang Y."/>
            <person name="An X."/>
            <person name="Dong Z."/>
            <person name="Zhang K."/>
            <person name="Zhang X."/>
            <person name="Luo M.C."/>
            <person name="Dvorak J."/>
            <person name="Tong Y."/>
            <person name="Wang J."/>
            <person name="Yang H."/>
            <person name="Li Z."/>
            <person name="Wang D."/>
            <person name="Zhang A."/>
            <person name="Wang J."/>
        </authorList>
    </citation>
    <scope>NUCLEOTIDE SEQUENCE</scope>
    <source>
        <strain evidence="2">cv. G1812</strain>
    </source>
</reference>
<proteinExistence type="predicted"/>
<evidence type="ECO:0000313" key="2">
    <source>
        <dbReference type="Proteomes" id="UP000015106"/>
    </source>
</evidence>
<organism evidence="1 2">
    <name type="scientific">Triticum urartu</name>
    <name type="common">Red wild einkorn</name>
    <name type="synonym">Crithodium urartu</name>
    <dbReference type="NCBI Taxonomy" id="4572"/>
    <lineage>
        <taxon>Eukaryota</taxon>
        <taxon>Viridiplantae</taxon>
        <taxon>Streptophyta</taxon>
        <taxon>Embryophyta</taxon>
        <taxon>Tracheophyta</taxon>
        <taxon>Spermatophyta</taxon>
        <taxon>Magnoliopsida</taxon>
        <taxon>Liliopsida</taxon>
        <taxon>Poales</taxon>
        <taxon>Poaceae</taxon>
        <taxon>BOP clade</taxon>
        <taxon>Pooideae</taxon>
        <taxon>Triticodae</taxon>
        <taxon>Triticeae</taxon>
        <taxon>Triticinae</taxon>
        <taxon>Triticum</taxon>
    </lineage>
</organism>
<reference evidence="1" key="3">
    <citation type="submission" date="2022-06" db="UniProtKB">
        <authorList>
            <consortium name="EnsemblPlants"/>
        </authorList>
    </citation>
    <scope>IDENTIFICATION</scope>
</reference>
<name>A0A8R7QTJ8_TRIUA</name>
<dbReference type="AlphaFoldDB" id="A0A8R7QTJ8"/>
<dbReference type="Gramene" id="TuG1812G0600002358.01.T08">
    <property type="protein sequence ID" value="TuG1812G0600002358.01.T08"/>
    <property type="gene ID" value="TuG1812G0600002358.01"/>
</dbReference>